<evidence type="ECO:0000256" key="5">
    <source>
        <dbReference type="PROSITE-ProRule" id="PRU00043"/>
    </source>
</evidence>
<dbReference type="Pfam" id="PF00028">
    <property type="entry name" value="Cadherin"/>
    <property type="match status" value="10"/>
</dbReference>
<protein>
    <submittedName>
        <fullName evidence="9">Protocadherin Fat 1</fullName>
    </submittedName>
</protein>
<evidence type="ECO:0000256" key="3">
    <source>
        <dbReference type="ARBA" id="ARBA00022837"/>
    </source>
</evidence>
<feature type="signal peptide" evidence="6">
    <location>
        <begin position="1"/>
        <end position="28"/>
    </location>
</feature>
<dbReference type="PANTHER" id="PTHR24027">
    <property type="entry name" value="CADHERIN-23"/>
    <property type="match status" value="1"/>
</dbReference>
<accession>A0ABM0JEH7</accession>
<feature type="domain" description="Cadherin" evidence="7">
    <location>
        <begin position="282"/>
        <end position="384"/>
    </location>
</feature>
<dbReference type="InterPro" id="IPR020894">
    <property type="entry name" value="Cadherin_CS"/>
</dbReference>
<dbReference type="PROSITE" id="PS00232">
    <property type="entry name" value="CADHERIN_1"/>
    <property type="match status" value="6"/>
</dbReference>
<feature type="domain" description="Cadherin" evidence="7">
    <location>
        <begin position="385"/>
        <end position="491"/>
    </location>
</feature>
<feature type="domain" description="Cadherin" evidence="7">
    <location>
        <begin position="492"/>
        <end position="597"/>
    </location>
</feature>
<dbReference type="InterPro" id="IPR015919">
    <property type="entry name" value="Cadherin-like_sf"/>
</dbReference>
<dbReference type="Gene3D" id="2.60.40.60">
    <property type="entry name" value="Cadherins"/>
    <property type="match status" value="11"/>
</dbReference>
<keyword evidence="2" id="KW-0677">Repeat</keyword>
<feature type="domain" description="Cadherin" evidence="7">
    <location>
        <begin position="756"/>
        <end position="856"/>
    </location>
</feature>
<feature type="chain" id="PRO_5047236581" evidence="6">
    <location>
        <begin position="29"/>
        <end position="1309"/>
    </location>
</feature>
<gene>
    <name evidence="9" type="primary">LOC101848643</name>
</gene>
<keyword evidence="6" id="KW-0732">Signal</keyword>
<keyword evidence="3 5" id="KW-0106">Calcium</keyword>
<comment type="subcellular location">
    <subcellularLocation>
        <location evidence="1">Membrane</location>
    </subcellularLocation>
</comment>
<dbReference type="PROSITE" id="PS50268">
    <property type="entry name" value="CADHERIN_2"/>
    <property type="match status" value="11"/>
</dbReference>
<reference evidence="9" key="1">
    <citation type="submission" date="2025-08" db="UniProtKB">
        <authorList>
            <consortium name="RefSeq"/>
        </authorList>
    </citation>
    <scope>IDENTIFICATION</scope>
</reference>
<dbReference type="InterPro" id="IPR039808">
    <property type="entry name" value="Cadherin"/>
</dbReference>
<feature type="domain" description="Cadherin" evidence="7">
    <location>
        <begin position="857"/>
        <end position="960"/>
    </location>
</feature>
<dbReference type="Proteomes" id="UP000694888">
    <property type="component" value="Unplaced"/>
</dbReference>
<dbReference type="PANTHER" id="PTHR24027:SF438">
    <property type="entry name" value="CADHERIN 23"/>
    <property type="match status" value="1"/>
</dbReference>
<dbReference type="GeneID" id="101848643"/>
<evidence type="ECO:0000313" key="8">
    <source>
        <dbReference type="Proteomes" id="UP000694888"/>
    </source>
</evidence>
<feature type="domain" description="Cadherin" evidence="7">
    <location>
        <begin position="616"/>
        <end position="697"/>
    </location>
</feature>
<keyword evidence="8" id="KW-1185">Reference proteome</keyword>
<evidence type="ECO:0000259" key="7">
    <source>
        <dbReference type="PROSITE" id="PS50268"/>
    </source>
</evidence>
<dbReference type="SUPFAM" id="SSF49313">
    <property type="entry name" value="Cadherin-like"/>
    <property type="match status" value="11"/>
</dbReference>
<dbReference type="RefSeq" id="XP_005091891.2">
    <property type="nucleotide sequence ID" value="XM_005091834.3"/>
</dbReference>
<dbReference type="CDD" id="cd11304">
    <property type="entry name" value="Cadherin_repeat"/>
    <property type="match status" value="10"/>
</dbReference>
<evidence type="ECO:0000256" key="4">
    <source>
        <dbReference type="ARBA" id="ARBA00023136"/>
    </source>
</evidence>
<evidence type="ECO:0000256" key="1">
    <source>
        <dbReference type="ARBA" id="ARBA00004370"/>
    </source>
</evidence>
<evidence type="ECO:0000256" key="2">
    <source>
        <dbReference type="ARBA" id="ARBA00022737"/>
    </source>
</evidence>
<evidence type="ECO:0000313" key="9">
    <source>
        <dbReference type="RefSeq" id="XP_005091891.2"/>
    </source>
</evidence>
<feature type="domain" description="Cadherin" evidence="7">
    <location>
        <begin position="48"/>
        <end position="166"/>
    </location>
</feature>
<dbReference type="SMART" id="SM00112">
    <property type="entry name" value="CA"/>
    <property type="match status" value="11"/>
</dbReference>
<name>A0ABM0JEH7_APLCA</name>
<feature type="domain" description="Cadherin" evidence="7">
    <location>
        <begin position="961"/>
        <end position="1066"/>
    </location>
</feature>
<dbReference type="PRINTS" id="PR00205">
    <property type="entry name" value="CADHERIN"/>
</dbReference>
<proteinExistence type="predicted"/>
<feature type="non-terminal residue" evidence="9">
    <location>
        <position position="1309"/>
    </location>
</feature>
<feature type="domain" description="Cadherin" evidence="7">
    <location>
        <begin position="167"/>
        <end position="275"/>
    </location>
</feature>
<organism evidence="8 9">
    <name type="scientific">Aplysia californica</name>
    <name type="common">California sea hare</name>
    <dbReference type="NCBI Taxonomy" id="6500"/>
    <lineage>
        <taxon>Eukaryota</taxon>
        <taxon>Metazoa</taxon>
        <taxon>Spiralia</taxon>
        <taxon>Lophotrochozoa</taxon>
        <taxon>Mollusca</taxon>
        <taxon>Gastropoda</taxon>
        <taxon>Heterobranchia</taxon>
        <taxon>Euthyneura</taxon>
        <taxon>Tectipleura</taxon>
        <taxon>Aplysiida</taxon>
        <taxon>Aplysioidea</taxon>
        <taxon>Aplysiidae</taxon>
        <taxon>Aplysia</taxon>
    </lineage>
</organism>
<evidence type="ECO:0000256" key="6">
    <source>
        <dbReference type="SAM" id="SignalP"/>
    </source>
</evidence>
<feature type="domain" description="Cadherin" evidence="7">
    <location>
        <begin position="1173"/>
        <end position="1281"/>
    </location>
</feature>
<sequence length="1309" mass="144080">MKQRGAPPLLQWVVAVWLCVVTSPLALGQSTATGGSASALTEDNFAFTLPTYNGTIYENTIGKAYVQTPQRMGILLKRPSSIDMEYTIVGGDPRGVFKAETTTVKDFCFLRIRTQTVNYGMLNRELNSMFHLRVKARGSYPGDIVLESFSNVVVTVLDQNEFSPLFSSVPYDVSIPEDTPLHQSIGQVKASDADVGINGEIYYSFVQATLMFAIHPATGVISLSRPVRYAGRKKYELDILAQDRGITSPGRSSSPNSFTKFTVNILPVNYHPPSIKVDSHDSLIEHGNIGSVFAVLTISDQDIGPNGNIGGVAIERDTLGFFNLIADNSNGLYNLVVVTSVDREAMPENYNVTVIAVDKGTPPKTSTSTIPVPVVDINDNEPEFEHNVYEVQLSEIAPGNSFVVIVQATDKDIGSNAEVRYSIVDGNERLLFSIDPLSGLILTSGRLDAERDLKITLVVQAQDQANSGSRKTGQARVIIDVKDFNDNAPIFNLAQDYVDVRENLPKGAEVLTVTASDEDSGDNGKLSYSIVNSDRVPFHIDAFTGVITTAEVLDFETMRRKYELHLRVSDWGTPFKREEDMVLTVRVQDVNDNSPEFEKIKCSGYLSRESPQKLEVLVLTAIDFDSGNIITYSITEGNDDDCFSIVPSTGSISVNCDMSRYHDGPRVLTVVASDGQHVSTPTTVELTLVNNKRNPSLAMDDVRVSCETTDVASRLQEQIQKSKEANADTQSLVLDRRPKTRNHQPTIAKTFSDYYEVSEKAAVGSIVMSLAPSVTDIDTGYDGQLVYVIADGDDTHGHFNLETFTGKLTVLSPLDHETKSAYRLKLTVSDLGQPQLTATIEVRIAVLDENDNAPVFEKSFYSRKVNEKTMVNSTVLQVTASDVDTGDNGDVRYSIVSDDQDFFIDPHHGVIKVKRALDRELRPYQALVVQASDSGHSVRLSSTTVVNITITDVNDNRPVFVPKDYLVRVREDLPVGAVISTLTAHDLDEGANGHVTYSFTDGLHPNFEVDALTGSVRITRKLDYETQQVYVISGLAEDGGEPSLSSTCLLTIEVMDVNENLFAPEFPDFIARGYVAENLPIGSYVMHVQAEDYDESSSGVGQVFYTIQDGTGLGRFTIDVNGTIRTSQVLDTETTAHYWLTVYAQDRALVPRTARLEVLIEVEDVNDNIPQSLEPAYYASVEENSRVVKRVVQVKATDGDYTGTQASQPLKFSITSGNPQNFFHIDPDTGVISTTSRILDREKQEEHALEVTISDRGLPPLSSTTRVVIKVIDENDNKPVFLRIQRITVFATEHTGEDIFIYRALAFDA</sequence>
<dbReference type="InterPro" id="IPR002126">
    <property type="entry name" value="Cadherin-like_dom"/>
</dbReference>
<feature type="domain" description="Cadherin" evidence="7">
    <location>
        <begin position="1075"/>
        <end position="1177"/>
    </location>
</feature>
<keyword evidence="4" id="KW-0472">Membrane</keyword>